<dbReference type="OrthoDB" id="7057704at2"/>
<sequence>MVDKTLLVPAAYSIDVRTNIFALLVINTLVMTGKGGVFQMVCTAVVCVLLALRHCWRAAAILAFCIGALGLLTAIARPGSLPSGAMVLLAAFMYVRPWLIAGFMGYYFICAAPPNLLIAGMNRLRIPQAVTIPLAVMLRFFPVIWEEQRAIRGAIRMRGLPGKGGVLLHPWRTLEFILIPLIGATLRSGEALSASALSRGLGSPVTPSSILPLKFGSADLLLCLLCIALVALFFYCGGG</sequence>
<gene>
    <name evidence="8" type="ORF">EHN07_14810</name>
</gene>
<evidence type="ECO:0000256" key="4">
    <source>
        <dbReference type="ARBA" id="ARBA00022692"/>
    </source>
</evidence>
<comment type="caution">
    <text evidence="8">The sequence shown here is derived from an EMBL/GenBank/DDBJ whole genome shotgun (WGS) entry which is preliminary data.</text>
</comment>
<organism evidence="8 9">
    <name type="scientific">Buttiauxella warmboldiae</name>
    <dbReference type="NCBI Taxonomy" id="82993"/>
    <lineage>
        <taxon>Bacteria</taxon>
        <taxon>Pseudomonadati</taxon>
        <taxon>Pseudomonadota</taxon>
        <taxon>Gammaproteobacteria</taxon>
        <taxon>Enterobacterales</taxon>
        <taxon>Enterobacteriaceae</taxon>
        <taxon>Buttiauxella</taxon>
    </lineage>
</organism>
<evidence type="ECO:0000256" key="3">
    <source>
        <dbReference type="ARBA" id="ARBA00022475"/>
    </source>
</evidence>
<dbReference type="GO" id="GO:0005886">
    <property type="term" value="C:plasma membrane"/>
    <property type="evidence" value="ECO:0007669"/>
    <property type="project" value="UniProtKB-ARBA"/>
</dbReference>
<keyword evidence="3" id="KW-1003">Cell membrane</keyword>
<accession>A0A3N5DEC8</accession>
<comment type="similarity">
    <text evidence="2">Belongs to the CbiQ family.</text>
</comment>
<dbReference type="EMBL" id="RPOH01000064">
    <property type="protein sequence ID" value="RPH24130.1"/>
    <property type="molecule type" value="Genomic_DNA"/>
</dbReference>
<feature type="transmembrane region" description="Helical" evidence="7">
    <location>
        <begin position="58"/>
        <end position="75"/>
    </location>
</feature>
<dbReference type="PANTHER" id="PTHR34857:SF2">
    <property type="entry name" value="SLL0384 PROTEIN"/>
    <property type="match status" value="1"/>
</dbReference>
<keyword evidence="6 7" id="KW-0472">Membrane</keyword>
<keyword evidence="4 7" id="KW-0812">Transmembrane</keyword>
<dbReference type="PANTHER" id="PTHR34857">
    <property type="entry name" value="SLL0384 PROTEIN"/>
    <property type="match status" value="1"/>
</dbReference>
<dbReference type="AlphaFoldDB" id="A0A3N5DEC8"/>
<evidence type="ECO:0000256" key="6">
    <source>
        <dbReference type="ARBA" id="ARBA00023136"/>
    </source>
</evidence>
<evidence type="ECO:0000256" key="1">
    <source>
        <dbReference type="ARBA" id="ARBA00004141"/>
    </source>
</evidence>
<dbReference type="CDD" id="cd16914">
    <property type="entry name" value="EcfT"/>
    <property type="match status" value="1"/>
</dbReference>
<evidence type="ECO:0000256" key="7">
    <source>
        <dbReference type="SAM" id="Phobius"/>
    </source>
</evidence>
<evidence type="ECO:0000313" key="8">
    <source>
        <dbReference type="EMBL" id="RPH24130.1"/>
    </source>
</evidence>
<dbReference type="Pfam" id="PF02361">
    <property type="entry name" value="CbiQ"/>
    <property type="match status" value="1"/>
</dbReference>
<keyword evidence="5 7" id="KW-1133">Transmembrane helix</keyword>
<evidence type="ECO:0000256" key="5">
    <source>
        <dbReference type="ARBA" id="ARBA00022989"/>
    </source>
</evidence>
<reference evidence="8 9" key="1">
    <citation type="submission" date="2018-11" db="EMBL/GenBank/DDBJ databases">
        <title>Draft genome sequence of Buttiauxella warmboldiae CCUG 35512.</title>
        <authorList>
            <person name="Salva-Serra F."/>
            <person name="Marathe N."/>
            <person name="Moore E."/>
            <person name="Svensson L."/>
            <person name="Engstrom-Jakobsson H."/>
        </authorList>
    </citation>
    <scope>NUCLEOTIDE SEQUENCE [LARGE SCALE GENOMIC DNA]</scope>
    <source>
        <strain evidence="8 9">CCUG 35512</strain>
    </source>
</reference>
<feature type="transmembrane region" description="Helical" evidence="7">
    <location>
        <begin position="129"/>
        <end position="145"/>
    </location>
</feature>
<keyword evidence="9" id="KW-1185">Reference proteome</keyword>
<feature type="transmembrane region" description="Helical" evidence="7">
    <location>
        <begin position="87"/>
        <end position="109"/>
    </location>
</feature>
<dbReference type="Proteomes" id="UP000268615">
    <property type="component" value="Unassembled WGS sequence"/>
</dbReference>
<proteinExistence type="inferred from homology"/>
<dbReference type="InterPro" id="IPR051611">
    <property type="entry name" value="ECF_transporter_component"/>
</dbReference>
<dbReference type="RefSeq" id="WP_124024862.1">
    <property type="nucleotide sequence ID" value="NZ_RPOH01000064.1"/>
</dbReference>
<feature type="transmembrane region" description="Helical" evidence="7">
    <location>
        <begin position="21"/>
        <end position="52"/>
    </location>
</feature>
<feature type="transmembrane region" description="Helical" evidence="7">
    <location>
        <begin position="215"/>
        <end position="236"/>
    </location>
</feature>
<name>A0A3N5DEC8_9ENTR</name>
<evidence type="ECO:0000256" key="2">
    <source>
        <dbReference type="ARBA" id="ARBA00008564"/>
    </source>
</evidence>
<comment type="subcellular location">
    <subcellularLocation>
        <location evidence="1">Membrane</location>
        <topology evidence="1">Multi-pass membrane protein</topology>
    </subcellularLocation>
</comment>
<protein>
    <submittedName>
        <fullName evidence="8">Energy-coupling factor transporter transmembrane protein EcfT</fullName>
    </submittedName>
</protein>
<evidence type="ECO:0000313" key="9">
    <source>
        <dbReference type="Proteomes" id="UP000268615"/>
    </source>
</evidence>
<dbReference type="InterPro" id="IPR003339">
    <property type="entry name" value="ABC/ECF_trnsptr_transmembrane"/>
</dbReference>